<name>A0A0K2TKZ2_LEPSM</name>
<accession>A0A0K2TKZ2</accession>
<dbReference type="EMBL" id="HACA01008966">
    <property type="protein sequence ID" value="CDW26327.1"/>
    <property type="molecule type" value="Transcribed_RNA"/>
</dbReference>
<dbReference type="AlphaFoldDB" id="A0A0K2TKZ2"/>
<reference evidence="1" key="1">
    <citation type="submission" date="2014-05" db="EMBL/GenBank/DDBJ databases">
        <authorList>
            <person name="Chronopoulou M."/>
        </authorList>
    </citation>
    <scope>NUCLEOTIDE SEQUENCE</scope>
    <source>
        <tissue evidence="1">Whole organism</tissue>
    </source>
</reference>
<organism evidence="1">
    <name type="scientific">Lepeophtheirus salmonis</name>
    <name type="common">Salmon louse</name>
    <name type="synonym">Caligus salmonis</name>
    <dbReference type="NCBI Taxonomy" id="72036"/>
    <lineage>
        <taxon>Eukaryota</taxon>
        <taxon>Metazoa</taxon>
        <taxon>Ecdysozoa</taxon>
        <taxon>Arthropoda</taxon>
        <taxon>Crustacea</taxon>
        <taxon>Multicrustacea</taxon>
        <taxon>Hexanauplia</taxon>
        <taxon>Copepoda</taxon>
        <taxon>Siphonostomatoida</taxon>
        <taxon>Caligidae</taxon>
        <taxon>Lepeophtheirus</taxon>
    </lineage>
</organism>
<proteinExistence type="predicted"/>
<evidence type="ECO:0000313" key="1">
    <source>
        <dbReference type="EMBL" id="CDW26327.1"/>
    </source>
</evidence>
<sequence>MATNFIKRGMNSTISRIYKLFKENEIRI</sequence>
<protein>
    <submittedName>
        <fullName evidence="1">Uncharacterized protein</fullName>
    </submittedName>
</protein>